<dbReference type="EMBL" id="DWUW01000305">
    <property type="protein sequence ID" value="HJD32403.1"/>
    <property type="molecule type" value="Genomic_DNA"/>
</dbReference>
<accession>A0A9D2R2K7</accession>
<keyword evidence="3 6" id="KW-0489">Methyltransferase</keyword>
<evidence type="ECO:0000256" key="4">
    <source>
        <dbReference type="ARBA" id="ARBA00022679"/>
    </source>
</evidence>
<dbReference type="NCBIfam" id="TIGR00138">
    <property type="entry name" value="rsmG_gidB"/>
    <property type="match status" value="1"/>
</dbReference>
<gene>
    <name evidence="6 7" type="primary">rsmG</name>
    <name evidence="7" type="ORF">H9912_10760</name>
</gene>
<feature type="binding site" evidence="6">
    <location>
        <begin position="150"/>
        <end position="151"/>
    </location>
    <ligand>
        <name>S-adenosyl-L-methionine</name>
        <dbReference type="ChEBI" id="CHEBI:59789"/>
    </ligand>
</feature>
<sequence length="261" mass="28995">MEVSMNHDLKYDLSSFRKDLEELSVFLTSEQEEKFLSFYELLVEWNSHMNLTAITEFDEVIKKHFVDSLTLVKALPLLSDRPSVPAEGLPGRLSLIDVGTGAGFPGIPLKIAFPELEVTLLDSLQKRVGFLNEVISKLSLTGITAIHGRAEDFARPGRLRESFDICVSRAVANLSTLSEYCIPFVKKGGCFVSYKGSDMEEEAASAKAAIRILGGDEPEIFSFYLPDSDIRRNLYLVRKKAPTPGRYPRKAGLPGKEPIHG</sequence>
<organism evidence="7 8">
    <name type="scientific">Candidatus Eisenbergiella stercorigallinarum</name>
    <dbReference type="NCBI Taxonomy" id="2838557"/>
    <lineage>
        <taxon>Bacteria</taxon>
        <taxon>Bacillati</taxon>
        <taxon>Bacillota</taxon>
        <taxon>Clostridia</taxon>
        <taxon>Lachnospirales</taxon>
        <taxon>Lachnospiraceae</taxon>
        <taxon>Eisenbergiella</taxon>
    </lineage>
</organism>
<dbReference type="GO" id="GO:0005829">
    <property type="term" value="C:cytosol"/>
    <property type="evidence" value="ECO:0007669"/>
    <property type="project" value="TreeGrafter"/>
</dbReference>
<keyword evidence="4 6" id="KW-0808">Transferase</keyword>
<comment type="function">
    <text evidence="6">Specifically methylates the N7 position of a guanine in 16S rRNA.</text>
</comment>
<keyword evidence="1 6" id="KW-0963">Cytoplasm</keyword>
<feature type="binding site" evidence="6">
    <location>
        <position position="169"/>
    </location>
    <ligand>
        <name>S-adenosyl-L-methionine</name>
        <dbReference type="ChEBI" id="CHEBI:59789"/>
    </ligand>
</feature>
<dbReference type="GO" id="GO:0070043">
    <property type="term" value="F:rRNA (guanine-N7-)-methyltransferase activity"/>
    <property type="evidence" value="ECO:0007669"/>
    <property type="project" value="UniProtKB-UniRule"/>
</dbReference>
<comment type="caution">
    <text evidence="6">Lacks conserved residue(s) required for the propagation of feature annotation.</text>
</comment>
<dbReference type="Proteomes" id="UP000823851">
    <property type="component" value="Unassembled WGS sequence"/>
</dbReference>
<dbReference type="Gene3D" id="3.40.50.150">
    <property type="entry name" value="Vaccinia Virus protein VP39"/>
    <property type="match status" value="1"/>
</dbReference>
<comment type="similarity">
    <text evidence="6">Belongs to the methyltransferase superfamily. RNA methyltransferase RsmG family.</text>
</comment>
<comment type="caution">
    <text evidence="7">The sequence shown here is derived from an EMBL/GenBank/DDBJ whole genome shotgun (WGS) entry which is preliminary data.</text>
</comment>
<evidence type="ECO:0000256" key="1">
    <source>
        <dbReference type="ARBA" id="ARBA00022490"/>
    </source>
</evidence>
<dbReference type="PIRSF" id="PIRSF003078">
    <property type="entry name" value="GidB"/>
    <property type="match status" value="1"/>
</dbReference>
<dbReference type="EC" id="2.1.1.-" evidence="6"/>
<evidence type="ECO:0000256" key="5">
    <source>
        <dbReference type="ARBA" id="ARBA00022691"/>
    </source>
</evidence>
<feature type="binding site" evidence="6">
    <location>
        <position position="104"/>
    </location>
    <ligand>
        <name>S-adenosyl-L-methionine</name>
        <dbReference type="ChEBI" id="CHEBI:59789"/>
    </ligand>
</feature>
<name>A0A9D2R2K7_9FIRM</name>
<dbReference type="SUPFAM" id="SSF53335">
    <property type="entry name" value="S-adenosyl-L-methionine-dependent methyltransferases"/>
    <property type="match status" value="1"/>
</dbReference>
<feature type="binding site" evidence="6">
    <location>
        <position position="99"/>
    </location>
    <ligand>
        <name>S-adenosyl-L-methionine</name>
        <dbReference type="ChEBI" id="CHEBI:59789"/>
    </ligand>
</feature>
<dbReference type="InterPro" id="IPR029063">
    <property type="entry name" value="SAM-dependent_MTases_sf"/>
</dbReference>
<dbReference type="FunFam" id="3.40.50.150:FF:000041">
    <property type="entry name" value="Ribosomal RNA small subunit methyltransferase G"/>
    <property type="match status" value="1"/>
</dbReference>
<keyword evidence="5 6" id="KW-0949">S-adenosyl-L-methionine</keyword>
<keyword evidence="2 6" id="KW-0698">rRNA processing</keyword>
<evidence type="ECO:0000256" key="2">
    <source>
        <dbReference type="ARBA" id="ARBA00022552"/>
    </source>
</evidence>
<dbReference type="Pfam" id="PF02527">
    <property type="entry name" value="GidB"/>
    <property type="match status" value="1"/>
</dbReference>
<dbReference type="PANTHER" id="PTHR31760:SF0">
    <property type="entry name" value="S-ADENOSYL-L-METHIONINE-DEPENDENT METHYLTRANSFERASES SUPERFAMILY PROTEIN"/>
    <property type="match status" value="1"/>
</dbReference>
<evidence type="ECO:0000256" key="6">
    <source>
        <dbReference type="HAMAP-Rule" id="MF_00074"/>
    </source>
</evidence>
<reference evidence="7" key="2">
    <citation type="submission" date="2021-04" db="EMBL/GenBank/DDBJ databases">
        <authorList>
            <person name="Gilroy R."/>
        </authorList>
    </citation>
    <scope>NUCLEOTIDE SEQUENCE</scope>
    <source>
        <strain evidence="7">ChiHjej8B7-25341</strain>
    </source>
</reference>
<dbReference type="HAMAP" id="MF_00074">
    <property type="entry name" value="16SrRNA_methyltr_G"/>
    <property type="match status" value="1"/>
</dbReference>
<reference evidence="7" key="1">
    <citation type="journal article" date="2021" name="PeerJ">
        <title>Extensive microbial diversity within the chicken gut microbiome revealed by metagenomics and culture.</title>
        <authorList>
            <person name="Gilroy R."/>
            <person name="Ravi A."/>
            <person name="Getino M."/>
            <person name="Pursley I."/>
            <person name="Horton D.L."/>
            <person name="Alikhan N.F."/>
            <person name="Baker D."/>
            <person name="Gharbi K."/>
            <person name="Hall N."/>
            <person name="Watson M."/>
            <person name="Adriaenssens E.M."/>
            <person name="Foster-Nyarko E."/>
            <person name="Jarju S."/>
            <person name="Secka A."/>
            <person name="Antonio M."/>
            <person name="Oren A."/>
            <person name="Chaudhuri R.R."/>
            <person name="La Ragione R."/>
            <person name="Hildebrand F."/>
            <person name="Pallen M.J."/>
        </authorList>
    </citation>
    <scope>NUCLEOTIDE SEQUENCE</scope>
    <source>
        <strain evidence="7">ChiHjej8B7-25341</strain>
    </source>
</reference>
<evidence type="ECO:0000256" key="3">
    <source>
        <dbReference type="ARBA" id="ARBA00022603"/>
    </source>
</evidence>
<protein>
    <recommendedName>
        <fullName evidence="6">Ribosomal RNA small subunit methyltransferase G</fullName>
        <ecNumber evidence="6">2.1.1.-</ecNumber>
    </recommendedName>
    <alternativeName>
        <fullName evidence="6">16S rRNA 7-methylguanosine methyltransferase</fullName>
        <shortName evidence="6">16S rRNA m7G methyltransferase</shortName>
    </alternativeName>
</protein>
<comment type="subcellular location">
    <subcellularLocation>
        <location evidence="6">Cytoplasm</location>
    </subcellularLocation>
</comment>
<dbReference type="InterPro" id="IPR003682">
    <property type="entry name" value="rRNA_ssu_MeTfrase_G"/>
</dbReference>
<evidence type="ECO:0000313" key="8">
    <source>
        <dbReference type="Proteomes" id="UP000823851"/>
    </source>
</evidence>
<proteinExistence type="inferred from homology"/>
<evidence type="ECO:0000313" key="7">
    <source>
        <dbReference type="EMBL" id="HJD32403.1"/>
    </source>
</evidence>
<dbReference type="CDD" id="cd02440">
    <property type="entry name" value="AdoMet_MTases"/>
    <property type="match status" value="1"/>
</dbReference>
<dbReference type="AlphaFoldDB" id="A0A9D2R2K7"/>
<dbReference type="PANTHER" id="PTHR31760">
    <property type="entry name" value="S-ADENOSYL-L-METHIONINE-DEPENDENT METHYLTRANSFERASES SUPERFAMILY PROTEIN"/>
    <property type="match status" value="1"/>
</dbReference>